<protein>
    <submittedName>
        <fullName evidence="1">Uncharacterized protein</fullName>
    </submittedName>
</protein>
<proteinExistence type="predicted"/>
<comment type="caution">
    <text evidence="1">The sequence shown here is derived from an EMBL/GenBank/DDBJ whole genome shotgun (WGS) entry which is preliminary data.</text>
</comment>
<organism evidence="1 2">
    <name type="scientific">Dyadobacter endophyticus</name>
    <dbReference type="NCBI Taxonomy" id="1749036"/>
    <lineage>
        <taxon>Bacteria</taxon>
        <taxon>Pseudomonadati</taxon>
        <taxon>Bacteroidota</taxon>
        <taxon>Cytophagia</taxon>
        <taxon>Cytophagales</taxon>
        <taxon>Spirosomataceae</taxon>
        <taxon>Dyadobacter</taxon>
    </lineage>
</organism>
<dbReference type="EMBL" id="BMIA01000001">
    <property type="protein sequence ID" value="GGH33039.1"/>
    <property type="molecule type" value="Genomic_DNA"/>
</dbReference>
<reference evidence="2" key="1">
    <citation type="journal article" date="2019" name="Int. J. Syst. Evol. Microbiol.">
        <title>The Global Catalogue of Microorganisms (GCM) 10K type strain sequencing project: providing services to taxonomists for standard genome sequencing and annotation.</title>
        <authorList>
            <consortium name="The Broad Institute Genomics Platform"/>
            <consortium name="The Broad Institute Genome Sequencing Center for Infectious Disease"/>
            <person name="Wu L."/>
            <person name="Ma J."/>
        </authorList>
    </citation>
    <scope>NUCLEOTIDE SEQUENCE [LARGE SCALE GENOMIC DNA]</scope>
    <source>
        <strain evidence="2">CGMCC 1.15288</strain>
    </source>
</reference>
<evidence type="ECO:0000313" key="1">
    <source>
        <dbReference type="EMBL" id="GGH33039.1"/>
    </source>
</evidence>
<sequence length="56" mass="6668">MTGPRKTNVRYTRIENPQEVSYDPFFEGENFFPGRKWTPLVSFGVKFGLLVWQKRD</sequence>
<keyword evidence="2" id="KW-1185">Reference proteome</keyword>
<gene>
    <name evidence="1" type="ORF">GCM10007423_23010</name>
</gene>
<name>A0ABQ1YNU4_9BACT</name>
<dbReference type="Proteomes" id="UP000600214">
    <property type="component" value="Unassembled WGS sequence"/>
</dbReference>
<evidence type="ECO:0000313" key="2">
    <source>
        <dbReference type="Proteomes" id="UP000600214"/>
    </source>
</evidence>
<accession>A0ABQ1YNU4</accession>